<evidence type="ECO:0000256" key="1">
    <source>
        <dbReference type="ARBA" id="ARBA00004571"/>
    </source>
</evidence>
<evidence type="ECO:0000256" key="8">
    <source>
        <dbReference type="ARBA" id="ARBA00023114"/>
    </source>
</evidence>
<dbReference type="GO" id="GO:0006811">
    <property type="term" value="P:monoatomic ion transport"/>
    <property type="evidence" value="ECO:0007669"/>
    <property type="project" value="UniProtKB-KW"/>
</dbReference>
<dbReference type="SUPFAM" id="SSF56935">
    <property type="entry name" value="Porins"/>
    <property type="match status" value="1"/>
</dbReference>
<evidence type="ECO:0000256" key="4">
    <source>
        <dbReference type="ARBA" id="ARBA00022452"/>
    </source>
</evidence>
<evidence type="ECO:0000256" key="3">
    <source>
        <dbReference type="ARBA" id="ARBA00022448"/>
    </source>
</evidence>
<keyword evidence="6 11" id="KW-0732">Signal</keyword>
<keyword evidence="9" id="KW-0472">Membrane</keyword>
<dbReference type="KEGG" id="hjo:AY555_03650"/>
<dbReference type="Proteomes" id="UP000076066">
    <property type="component" value="Chromosome"/>
</dbReference>
<feature type="signal peptide" evidence="11">
    <location>
        <begin position="1"/>
        <end position="37"/>
    </location>
</feature>
<organism evidence="13 14">
    <name type="scientific">Haematospirillum jordaniae</name>
    <dbReference type="NCBI Taxonomy" id="1549855"/>
    <lineage>
        <taxon>Bacteria</taxon>
        <taxon>Pseudomonadati</taxon>
        <taxon>Pseudomonadota</taxon>
        <taxon>Alphaproteobacteria</taxon>
        <taxon>Rhodospirillales</taxon>
        <taxon>Novispirillaceae</taxon>
        <taxon>Haematospirillum</taxon>
    </lineage>
</organism>
<dbReference type="EMBL" id="CP014525">
    <property type="protein sequence ID" value="AMW34428.1"/>
    <property type="molecule type" value="Genomic_DNA"/>
</dbReference>
<evidence type="ECO:0000313" key="13">
    <source>
        <dbReference type="EMBL" id="AMW34428.1"/>
    </source>
</evidence>
<evidence type="ECO:0000256" key="6">
    <source>
        <dbReference type="ARBA" id="ARBA00022729"/>
    </source>
</evidence>
<comment type="subunit">
    <text evidence="2">Homotrimer.</text>
</comment>
<protein>
    <recommendedName>
        <fullName evidence="12">Porin domain-containing protein</fullName>
    </recommendedName>
</protein>
<name>A0A143DE83_9PROT</name>
<gene>
    <name evidence="13" type="ORF">AY555_03650</name>
</gene>
<dbReference type="GO" id="GO:0046930">
    <property type="term" value="C:pore complex"/>
    <property type="evidence" value="ECO:0007669"/>
    <property type="project" value="UniProtKB-KW"/>
</dbReference>
<comment type="subcellular location">
    <subcellularLocation>
        <location evidence="1">Cell outer membrane</location>
        <topology evidence="1">Multi-pass membrane protein</topology>
    </subcellularLocation>
</comment>
<evidence type="ECO:0000256" key="9">
    <source>
        <dbReference type="ARBA" id="ARBA00023136"/>
    </source>
</evidence>
<evidence type="ECO:0000256" key="10">
    <source>
        <dbReference type="ARBA" id="ARBA00023237"/>
    </source>
</evidence>
<sequence length="438" mass="45245">MPGFRPTRFRDVETMKKILIGTSALVAASALAGVANAAEPLKLSVGGFGSVFVGYASQEDKYLKGLRDFGDSSTEVSAVDVKGDNELHFKAKSTLDNGLTVGFKVEMEAGGKDPSGKVVDEYHISLGGAFGTIIAGADDNALAAIANRAPHMGGRLLGAGLSDGDMVEGLWILKPKSLAAVDTASTPTAVTIEGAAGGYTTYVDTNGDSESISYLTPAIAGFTLGATYVPDAKQGRNKADQPFGKNTLDAYGVGLAYAGKFGDLGVNADIGWLTGDHPDADSHNEYQAGLHLSYGGFMIGGGYRLIDQDYSTATGTPAATSTKVVTSDADAWEVGVGYKSGPYGIALGYTETSIDKKRNITTTTPVIASTASSGKDKTRIVQLTSEYTMGPGVMLVGGLGYAKYDDKTISGNAGLTADQRKLGKNSGWVAVTGLSLAF</sequence>
<keyword evidence="10" id="KW-0998">Cell outer membrane</keyword>
<evidence type="ECO:0000259" key="12">
    <source>
        <dbReference type="Pfam" id="PF13609"/>
    </source>
</evidence>
<keyword evidence="8" id="KW-0626">Porin</keyword>
<dbReference type="PANTHER" id="PTHR34501">
    <property type="entry name" value="PROTEIN YDDL-RELATED"/>
    <property type="match status" value="1"/>
</dbReference>
<reference evidence="13 14" key="1">
    <citation type="submission" date="2016-02" db="EMBL/GenBank/DDBJ databases">
        <title>Complete Genome of H5569, the type strain of the newly described species Haematospirillium jordaniae.</title>
        <authorList>
            <person name="Nicholson A.C."/>
            <person name="Humrighouse B.W."/>
            <person name="Loparov V."/>
            <person name="McQuiston J.R."/>
        </authorList>
    </citation>
    <scope>NUCLEOTIDE SEQUENCE [LARGE SCALE GENOMIC DNA]</scope>
    <source>
        <strain evidence="13 14">H5569</strain>
    </source>
</reference>
<keyword evidence="3" id="KW-0813">Transport</keyword>
<feature type="domain" description="Porin" evidence="12">
    <location>
        <begin position="24"/>
        <end position="406"/>
    </location>
</feature>
<evidence type="ECO:0000256" key="5">
    <source>
        <dbReference type="ARBA" id="ARBA00022692"/>
    </source>
</evidence>
<dbReference type="Pfam" id="PF13609">
    <property type="entry name" value="Porin_4"/>
    <property type="match status" value="1"/>
</dbReference>
<evidence type="ECO:0000256" key="11">
    <source>
        <dbReference type="SAM" id="SignalP"/>
    </source>
</evidence>
<accession>A0A143DE83</accession>
<keyword evidence="4" id="KW-1134">Transmembrane beta strand</keyword>
<keyword evidence="7" id="KW-0406">Ion transport</keyword>
<evidence type="ECO:0000256" key="7">
    <source>
        <dbReference type="ARBA" id="ARBA00023065"/>
    </source>
</evidence>
<evidence type="ECO:0000313" key="14">
    <source>
        <dbReference type="Proteomes" id="UP000076066"/>
    </source>
</evidence>
<dbReference type="InterPro" id="IPR033900">
    <property type="entry name" value="Gram_neg_porin_domain"/>
</dbReference>
<dbReference type="AlphaFoldDB" id="A0A143DE83"/>
<dbReference type="STRING" id="1549855.AY555_03650"/>
<dbReference type="PANTHER" id="PTHR34501:SF9">
    <property type="entry name" value="MAJOR OUTER MEMBRANE PROTEIN P.IA"/>
    <property type="match status" value="1"/>
</dbReference>
<keyword evidence="14" id="KW-1185">Reference proteome</keyword>
<dbReference type="InterPro" id="IPR023614">
    <property type="entry name" value="Porin_dom_sf"/>
</dbReference>
<dbReference type="InterPro" id="IPR050298">
    <property type="entry name" value="Gram-neg_bact_OMP"/>
</dbReference>
<feature type="chain" id="PRO_5007507923" description="Porin domain-containing protein" evidence="11">
    <location>
        <begin position="38"/>
        <end position="438"/>
    </location>
</feature>
<dbReference type="GO" id="GO:0009279">
    <property type="term" value="C:cell outer membrane"/>
    <property type="evidence" value="ECO:0007669"/>
    <property type="project" value="UniProtKB-SubCell"/>
</dbReference>
<evidence type="ECO:0000256" key="2">
    <source>
        <dbReference type="ARBA" id="ARBA00011233"/>
    </source>
</evidence>
<keyword evidence="5" id="KW-0812">Transmembrane</keyword>
<dbReference type="GO" id="GO:0015288">
    <property type="term" value="F:porin activity"/>
    <property type="evidence" value="ECO:0007669"/>
    <property type="project" value="UniProtKB-KW"/>
</dbReference>
<dbReference type="Gene3D" id="2.40.160.10">
    <property type="entry name" value="Porin"/>
    <property type="match status" value="1"/>
</dbReference>
<proteinExistence type="predicted"/>